<feature type="domain" description="Enoyl reductase (ER)" evidence="1">
    <location>
        <begin position="17"/>
        <end position="329"/>
    </location>
</feature>
<dbReference type="Proteomes" id="UP001596084">
    <property type="component" value="Unassembled WGS sequence"/>
</dbReference>
<dbReference type="SUPFAM" id="SSF51735">
    <property type="entry name" value="NAD(P)-binding Rossmann-fold domains"/>
    <property type="match status" value="1"/>
</dbReference>
<accession>A0ABW0Q9F6</accession>
<keyword evidence="3" id="KW-1185">Reference proteome</keyword>
<dbReference type="InterPro" id="IPR036291">
    <property type="entry name" value="NAD(P)-bd_dom_sf"/>
</dbReference>
<protein>
    <submittedName>
        <fullName evidence="2">Zinc-binding alcohol dehydrogenase family protein</fullName>
    </submittedName>
</protein>
<dbReference type="PANTHER" id="PTHR43677:SF4">
    <property type="entry name" value="QUINONE OXIDOREDUCTASE-LIKE PROTEIN 2"/>
    <property type="match status" value="1"/>
</dbReference>
<dbReference type="EMBL" id="JBHSMX010000011">
    <property type="protein sequence ID" value="MFC5520807.1"/>
    <property type="molecule type" value="Genomic_DNA"/>
</dbReference>
<name>A0ABW0Q9F6_9BURK</name>
<dbReference type="RefSeq" id="WP_068831100.1">
    <property type="nucleotide sequence ID" value="NZ_JBHSMX010000011.1"/>
</dbReference>
<evidence type="ECO:0000259" key="1">
    <source>
        <dbReference type="SMART" id="SM00829"/>
    </source>
</evidence>
<sequence>MKNQTTGRALRLNQKAATADALQPEIVEMPLPEPAAGEAVIEVLAAAVNPSDVKAALGLMPRAIWPRIPGRDFAGRVVAGPREWIGVAVWGTGGDLGITRDGTHARYLVLPVQALTRTASKMSLAAAATIGVPFVTAHEGLRRAGLQGTGQTVVVFGANGKVGQAAVQLATRAGATVVGVEVGAEAYVGHSTGPVHMVNGSQQELAAAVLEATAGRGADIAYNTVGSPYFATAIDSLAVGGVQILISTIERSVPFDILAFYRRNLQMLGVDTLKLDVSQCARILALLLPGFEDGSLKAFGVDEATLIPLDEAPTAYRRVLAGTRDRIVFAP</sequence>
<dbReference type="SMART" id="SM00829">
    <property type="entry name" value="PKS_ER"/>
    <property type="match status" value="1"/>
</dbReference>
<evidence type="ECO:0000313" key="3">
    <source>
        <dbReference type="Proteomes" id="UP001596084"/>
    </source>
</evidence>
<dbReference type="Gene3D" id="3.90.180.10">
    <property type="entry name" value="Medium-chain alcohol dehydrogenases, catalytic domain"/>
    <property type="match status" value="1"/>
</dbReference>
<dbReference type="InterPro" id="IPR013154">
    <property type="entry name" value="ADH-like_N"/>
</dbReference>
<proteinExistence type="predicted"/>
<dbReference type="PANTHER" id="PTHR43677">
    <property type="entry name" value="SHORT-CHAIN DEHYDROGENASE/REDUCTASE"/>
    <property type="match status" value="1"/>
</dbReference>
<dbReference type="Pfam" id="PF08240">
    <property type="entry name" value="ADH_N"/>
    <property type="match status" value="1"/>
</dbReference>
<reference evidence="3" key="1">
    <citation type="journal article" date="2019" name="Int. J. Syst. Evol. Microbiol.">
        <title>The Global Catalogue of Microorganisms (GCM) 10K type strain sequencing project: providing services to taxonomists for standard genome sequencing and annotation.</title>
        <authorList>
            <consortium name="The Broad Institute Genomics Platform"/>
            <consortium name="The Broad Institute Genome Sequencing Center for Infectious Disease"/>
            <person name="Wu L."/>
            <person name="Ma J."/>
        </authorList>
    </citation>
    <scope>NUCLEOTIDE SEQUENCE [LARGE SCALE GENOMIC DNA]</scope>
    <source>
        <strain evidence="3">CGMCC 4.7277</strain>
    </source>
</reference>
<organism evidence="2 3">
    <name type="scientific">Polaromonas jejuensis</name>
    <dbReference type="NCBI Taxonomy" id="457502"/>
    <lineage>
        <taxon>Bacteria</taxon>
        <taxon>Pseudomonadati</taxon>
        <taxon>Pseudomonadota</taxon>
        <taxon>Betaproteobacteria</taxon>
        <taxon>Burkholderiales</taxon>
        <taxon>Comamonadaceae</taxon>
        <taxon>Polaromonas</taxon>
    </lineage>
</organism>
<dbReference type="InterPro" id="IPR011032">
    <property type="entry name" value="GroES-like_sf"/>
</dbReference>
<dbReference type="SUPFAM" id="SSF50129">
    <property type="entry name" value="GroES-like"/>
    <property type="match status" value="1"/>
</dbReference>
<evidence type="ECO:0000313" key="2">
    <source>
        <dbReference type="EMBL" id="MFC5520807.1"/>
    </source>
</evidence>
<gene>
    <name evidence="2" type="ORF">ACFPP7_07720</name>
</gene>
<comment type="caution">
    <text evidence="2">The sequence shown here is derived from an EMBL/GenBank/DDBJ whole genome shotgun (WGS) entry which is preliminary data.</text>
</comment>
<dbReference type="InterPro" id="IPR051397">
    <property type="entry name" value="Zn-ADH-like_protein"/>
</dbReference>
<dbReference type="InterPro" id="IPR013149">
    <property type="entry name" value="ADH-like_C"/>
</dbReference>
<dbReference type="Pfam" id="PF00107">
    <property type="entry name" value="ADH_zinc_N"/>
    <property type="match status" value="1"/>
</dbReference>
<dbReference type="InterPro" id="IPR020843">
    <property type="entry name" value="ER"/>
</dbReference>
<dbReference type="Gene3D" id="3.40.50.720">
    <property type="entry name" value="NAD(P)-binding Rossmann-like Domain"/>
    <property type="match status" value="1"/>
</dbReference>